<dbReference type="OrthoDB" id="5296275at2"/>
<reference evidence="3 4" key="1">
    <citation type="journal article" date="2015" name="Genome Announc.">
        <title>Genome Sequence of Mushroom Soft-Rot Pathogen Janthinobacterium agaricidamnosum.</title>
        <authorList>
            <person name="Graupner K."/>
            <person name="Lackner G."/>
            <person name="Hertweck C."/>
        </authorList>
    </citation>
    <scope>NUCLEOTIDE SEQUENCE [LARGE SCALE GENOMIC DNA]</scope>
    <source>
        <strain evidence="4">NBRC 102515 / DSM 9628</strain>
    </source>
</reference>
<protein>
    <submittedName>
        <fullName evidence="3">Uncharacterized protein</fullName>
    </submittedName>
</protein>
<evidence type="ECO:0000313" key="4">
    <source>
        <dbReference type="Proteomes" id="UP000027604"/>
    </source>
</evidence>
<gene>
    <name evidence="3" type="ORF">GJA_2824</name>
</gene>
<accession>W0V7A8</accession>
<dbReference type="HOGENOM" id="CLU_042408_0_0_4"/>
<organism evidence="3 4">
    <name type="scientific">Janthinobacterium agaricidamnosum NBRC 102515 = DSM 9628</name>
    <dbReference type="NCBI Taxonomy" id="1349767"/>
    <lineage>
        <taxon>Bacteria</taxon>
        <taxon>Pseudomonadati</taxon>
        <taxon>Pseudomonadota</taxon>
        <taxon>Betaproteobacteria</taxon>
        <taxon>Burkholderiales</taxon>
        <taxon>Oxalobacteraceae</taxon>
        <taxon>Janthinobacterium</taxon>
    </lineage>
</organism>
<sequence length="448" mass="49229">MSQLPVKTFIKRHDKHSLHGGGKVFSPLIEPCCGPATLALPPAKVESLPVRRSKLADLDPNIHCSIIGTCLTTSELRKLVPRYAATLDRQRSSDLQIHHAAVELSTCGGVAAKQLHKALDTRHELAIRRFKAAGDADTVRALWADALASGDIPGAYWALLTHPCTTLEVQQVAFGDVHMLSHLVGASNRADIRRLVALEAECGALKEQNEHQQARLHEVNTQHELAIRQLQQQVLQLTAQREPAPRQMIDDMAELRRTLEDREQKLALFTARRNEAEQRLLEHDASRQGLQASVQRLEDELKTAHAETLAVEQAWSESLADDADNRSLQLLDGKCVVYVGGRPGSAAMLSRLVAAAGGQLLVHDGGIEDRRGLLDAMLPGADLVVFPVDCISHNAMQIVKRACERHAIAYHPVRSASTASFVELIERLTAAEYARQAKPASRFCLRHG</sequence>
<dbReference type="Pfam" id="PF10087">
    <property type="entry name" value="DUF2325"/>
    <property type="match status" value="1"/>
</dbReference>
<keyword evidence="4" id="KW-1185">Reference proteome</keyword>
<dbReference type="KEGG" id="jag:GJA_2824"/>
<dbReference type="PATRIC" id="fig|1349767.4.peg.4546"/>
<dbReference type="AlphaFoldDB" id="W0V7A8"/>
<dbReference type="InterPro" id="IPR016772">
    <property type="entry name" value="UCP020408"/>
</dbReference>
<dbReference type="eggNOG" id="COG3206">
    <property type="taxonomic scope" value="Bacteria"/>
</dbReference>
<dbReference type="EMBL" id="HG322949">
    <property type="protein sequence ID" value="CDG83455.1"/>
    <property type="molecule type" value="Genomic_DNA"/>
</dbReference>
<name>W0V7A8_9BURK</name>
<evidence type="ECO:0000256" key="2">
    <source>
        <dbReference type="SAM" id="Coils"/>
    </source>
</evidence>
<dbReference type="STRING" id="1349767.GJA_2824"/>
<dbReference type="Proteomes" id="UP000027604">
    <property type="component" value="Chromosome I"/>
</dbReference>
<evidence type="ECO:0000256" key="1">
    <source>
        <dbReference type="ARBA" id="ARBA00007189"/>
    </source>
</evidence>
<proteinExistence type="inferred from homology"/>
<comment type="similarity">
    <text evidence="1">Belongs to the UPF0751 family.</text>
</comment>
<feature type="coiled-coil region" evidence="2">
    <location>
        <begin position="195"/>
        <end position="314"/>
    </location>
</feature>
<dbReference type="RefSeq" id="WP_051780804.1">
    <property type="nucleotide sequence ID" value="NZ_BCTH01000035.1"/>
</dbReference>
<keyword evidence="2" id="KW-0175">Coiled coil</keyword>
<evidence type="ECO:0000313" key="3">
    <source>
        <dbReference type="EMBL" id="CDG83455.1"/>
    </source>
</evidence>